<dbReference type="InterPro" id="IPR036291">
    <property type="entry name" value="NAD(P)-bd_dom_sf"/>
</dbReference>
<proteinExistence type="predicted"/>
<dbReference type="PANTHER" id="PTHR43431:SF7">
    <property type="entry name" value="OXIDOREDUCTASE, SHORT CHAIN DEHYDROGENASE_REDUCTASE FAMILY (AFU_ORTHOLOGUE AFUA_5G14000)"/>
    <property type="match status" value="1"/>
</dbReference>
<dbReference type="OrthoDB" id="5399006at2759"/>
<dbReference type="SMART" id="SM00198">
    <property type="entry name" value="SCP"/>
    <property type="match status" value="1"/>
</dbReference>
<evidence type="ECO:0000313" key="3">
    <source>
        <dbReference type="EMBL" id="KAF5376793.1"/>
    </source>
</evidence>
<dbReference type="EMBL" id="JAACJN010000088">
    <property type="protein sequence ID" value="KAF5376793.1"/>
    <property type="molecule type" value="Genomic_DNA"/>
</dbReference>
<dbReference type="Pfam" id="PF00106">
    <property type="entry name" value="adh_short"/>
    <property type="match status" value="1"/>
</dbReference>
<dbReference type="SUPFAM" id="SSF51735">
    <property type="entry name" value="NAD(P)-binding Rossmann-fold domains"/>
    <property type="match status" value="1"/>
</dbReference>
<accession>A0A8H5M0W3</accession>
<dbReference type="PRINTS" id="PR00837">
    <property type="entry name" value="V5TPXLIKE"/>
</dbReference>
<dbReference type="InterPro" id="IPR002347">
    <property type="entry name" value="SDR_fam"/>
</dbReference>
<dbReference type="InterPro" id="IPR001283">
    <property type="entry name" value="CRISP-related"/>
</dbReference>
<sequence>MRLPTSILFFTALTTIYLPETSAVTIGGVFHPRAAPTQGEIGQYLSGHNTLRAQHGAKPLTWNTTLAAYAQNVANKCIFVHSGGPYGENLAAGTGSYSIPQALQSWANEAPNYNPAEPLSAGHFTQMVWKATTQLGCGEQDCDGIFDPSFGKAKFYVCEYAPPGNVIGEYPDKYKISNIAFRFVLFQLKPPADVADTENRPRMTGMSLFFPFDHDYFDSPISNTNVQCDVRFRHSYFLVKDPWIINTRVFIATQLEDALLQTFARSRCLNVLAVGIGRGGGTGAAAARAFAKEGYSIALIARGTDSLKSLEDELKASGAEATAFPISSYEHTSLRSAFQAIRERYPSPQYSLRAAVYNAGHGVRKPFLDITPEDIKAVTQTNVDGGFAFAKEVISEYKNNEIDDTDGLGKRGILIFTGATASVRGNTTTSAFSAGKFVLRALSQSLAKEFGKENIHVSHAIIDGGKMFLVTLRVAGCRWSDALPFAPGIATPQGRERFNNPPRYDNQDQTLSPEAIASAYVYLSKQPRSAWTWELDRKSPSIEIIPRVLTGPASFFTCSASSP</sequence>
<evidence type="ECO:0000313" key="4">
    <source>
        <dbReference type="Proteomes" id="UP000518752"/>
    </source>
</evidence>
<dbReference type="SUPFAM" id="SSF55797">
    <property type="entry name" value="PR-1-like"/>
    <property type="match status" value="1"/>
</dbReference>
<reference evidence="3 4" key="1">
    <citation type="journal article" date="2020" name="ISME J.">
        <title>Uncovering the hidden diversity of litter-decomposition mechanisms in mushroom-forming fungi.</title>
        <authorList>
            <person name="Floudas D."/>
            <person name="Bentzer J."/>
            <person name="Ahren D."/>
            <person name="Johansson T."/>
            <person name="Persson P."/>
            <person name="Tunlid A."/>
        </authorList>
    </citation>
    <scope>NUCLEOTIDE SEQUENCE [LARGE SCALE GENOMIC DNA]</scope>
    <source>
        <strain evidence="3 4">CBS 406.79</strain>
    </source>
</reference>
<dbReference type="InterPro" id="IPR014044">
    <property type="entry name" value="CAP_dom"/>
</dbReference>
<feature type="chain" id="PRO_5034019814" description="SCP domain-containing protein" evidence="1">
    <location>
        <begin position="24"/>
        <end position="563"/>
    </location>
</feature>
<comment type="caution">
    <text evidence="3">The sequence shown here is derived from an EMBL/GenBank/DDBJ whole genome shotgun (WGS) entry which is preliminary data.</text>
</comment>
<keyword evidence="1" id="KW-0732">Signal</keyword>
<gene>
    <name evidence="3" type="ORF">D9757_009482</name>
</gene>
<dbReference type="InterPro" id="IPR035940">
    <property type="entry name" value="CAP_sf"/>
</dbReference>
<protein>
    <recommendedName>
        <fullName evidence="2">SCP domain-containing protein</fullName>
    </recommendedName>
</protein>
<feature type="domain" description="SCP" evidence="2">
    <location>
        <begin position="39"/>
        <end position="168"/>
    </location>
</feature>
<dbReference type="Gene3D" id="3.40.50.720">
    <property type="entry name" value="NAD(P)-binding Rossmann-like Domain"/>
    <property type="match status" value="1"/>
</dbReference>
<evidence type="ECO:0000259" key="2">
    <source>
        <dbReference type="SMART" id="SM00198"/>
    </source>
</evidence>
<dbReference type="GO" id="GO:0005576">
    <property type="term" value="C:extracellular region"/>
    <property type="evidence" value="ECO:0007669"/>
    <property type="project" value="InterPro"/>
</dbReference>
<dbReference type="InterPro" id="IPR018244">
    <property type="entry name" value="Allrgn_V5/Tpx1_CS"/>
</dbReference>
<feature type="signal peptide" evidence="1">
    <location>
        <begin position="1"/>
        <end position="23"/>
    </location>
</feature>
<dbReference type="Pfam" id="PF00188">
    <property type="entry name" value="CAP"/>
    <property type="match status" value="1"/>
</dbReference>
<organism evidence="3 4">
    <name type="scientific">Collybiopsis confluens</name>
    <dbReference type="NCBI Taxonomy" id="2823264"/>
    <lineage>
        <taxon>Eukaryota</taxon>
        <taxon>Fungi</taxon>
        <taxon>Dikarya</taxon>
        <taxon>Basidiomycota</taxon>
        <taxon>Agaricomycotina</taxon>
        <taxon>Agaricomycetes</taxon>
        <taxon>Agaricomycetidae</taxon>
        <taxon>Agaricales</taxon>
        <taxon>Marasmiineae</taxon>
        <taxon>Omphalotaceae</taxon>
        <taxon>Collybiopsis</taxon>
    </lineage>
</organism>
<name>A0A8H5M0W3_9AGAR</name>
<keyword evidence="4" id="KW-1185">Reference proteome</keyword>
<dbReference type="PROSITE" id="PS01009">
    <property type="entry name" value="CRISP_1"/>
    <property type="match status" value="1"/>
</dbReference>
<dbReference type="PANTHER" id="PTHR43431">
    <property type="entry name" value="OXIDOREDUCTASE, SHORT CHAIN DEHYDROGENASE/REDUCTASE FAMILY (AFU_ORTHOLOGUE AFUA_5G14000)"/>
    <property type="match status" value="1"/>
</dbReference>
<dbReference type="Proteomes" id="UP000518752">
    <property type="component" value="Unassembled WGS sequence"/>
</dbReference>
<evidence type="ECO:0000256" key="1">
    <source>
        <dbReference type="SAM" id="SignalP"/>
    </source>
</evidence>
<dbReference type="AlphaFoldDB" id="A0A8H5M0W3"/>
<dbReference type="Gene3D" id="3.40.33.10">
    <property type="entry name" value="CAP"/>
    <property type="match status" value="1"/>
</dbReference>